<name>A0A0C2ILQ6_9PEZI</name>
<dbReference type="SUPFAM" id="SSF143800">
    <property type="entry name" value="L28p-like"/>
    <property type="match status" value="1"/>
</dbReference>
<dbReference type="Proteomes" id="UP000031575">
    <property type="component" value="Unassembled WGS sequence"/>
</dbReference>
<evidence type="ECO:0000256" key="1">
    <source>
        <dbReference type="ARBA" id="ARBA00008760"/>
    </source>
</evidence>
<dbReference type="GO" id="GO:0003735">
    <property type="term" value="F:structural constituent of ribosome"/>
    <property type="evidence" value="ECO:0007669"/>
    <property type="project" value="InterPro"/>
</dbReference>
<proteinExistence type="inferred from homology"/>
<dbReference type="InterPro" id="IPR037147">
    <property type="entry name" value="Ribosomal_bL28_sf"/>
</dbReference>
<dbReference type="HAMAP" id="MF_00373">
    <property type="entry name" value="Ribosomal_bL28"/>
    <property type="match status" value="1"/>
</dbReference>
<evidence type="ECO:0000256" key="2">
    <source>
        <dbReference type="ARBA" id="ARBA00022980"/>
    </source>
</evidence>
<dbReference type="VEuPathDB" id="FungiDB:SPBR_00948"/>
<dbReference type="OrthoDB" id="361870at2759"/>
<dbReference type="InterPro" id="IPR026569">
    <property type="entry name" value="Ribosomal_bL28"/>
</dbReference>
<dbReference type="Pfam" id="PF00830">
    <property type="entry name" value="Ribosomal_L28"/>
    <property type="match status" value="1"/>
</dbReference>
<sequence length="268" mass="29568">MVPSPFSVARAGQRLPSLAYASSSSTSSPTSCSLLAASLRLSQTSSAAQTTGIQQIRSYKQQVPAEGPPIPSPTAKRPDIPPYPLGPRQLFKQSNKGLYGNARIRFGNNVSRETEVINPQKVRRKWWPNIQEKRLFSESLGVPIRTRVSTRVLRTIDKVGGLDAYLLGSKPARIAELGPWGWRLRWRIMQTPTVQEKFRQERVALGLPAEGLEAAQAAAEAARALLEHDIAEDSLLTEETQRMIDEEAVFDMAPQEGFMAETDGKKSS</sequence>
<comment type="similarity">
    <text evidence="1">Belongs to the bacterial ribosomal protein bL28 family.</text>
</comment>
<evidence type="ECO:0000256" key="3">
    <source>
        <dbReference type="ARBA" id="ARBA00023274"/>
    </source>
</evidence>
<keyword evidence="2 7" id="KW-0689">Ribosomal protein</keyword>
<evidence type="ECO:0000313" key="7">
    <source>
        <dbReference type="EMBL" id="KIH90021.1"/>
    </source>
</evidence>
<dbReference type="RefSeq" id="XP_040618031.1">
    <property type="nucleotide sequence ID" value="XM_040759267.1"/>
</dbReference>
<dbReference type="PANTHER" id="PTHR13528">
    <property type="entry name" value="39S RIBOSOMAL PROTEIN L28, MITOCHONDRIAL"/>
    <property type="match status" value="1"/>
</dbReference>
<evidence type="ECO:0000313" key="8">
    <source>
        <dbReference type="Proteomes" id="UP000031575"/>
    </source>
</evidence>
<feature type="region of interest" description="Disordered" evidence="6">
    <location>
        <begin position="59"/>
        <end position="87"/>
    </location>
</feature>
<comment type="function">
    <text evidence="5">Component of the mitochondrial ribosome (mitoribosome), a dedicated translation machinery responsible for the synthesis of mitochondrial genome-encoded proteins, including at least some of the essential transmembrane subunits of the mitochondrial respiratory chain. The mitoribosomes are attached to the mitochondrial inner membrane and translation products are cotranslationally integrated into the membrane.</text>
</comment>
<dbReference type="GeneID" id="63674188"/>
<organism evidence="7 8">
    <name type="scientific">Sporothrix brasiliensis 5110</name>
    <dbReference type="NCBI Taxonomy" id="1398154"/>
    <lineage>
        <taxon>Eukaryota</taxon>
        <taxon>Fungi</taxon>
        <taxon>Dikarya</taxon>
        <taxon>Ascomycota</taxon>
        <taxon>Pezizomycotina</taxon>
        <taxon>Sordariomycetes</taxon>
        <taxon>Sordariomycetidae</taxon>
        <taxon>Ophiostomatales</taxon>
        <taxon>Ophiostomataceae</taxon>
        <taxon>Sporothrix</taxon>
    </lineage>
</organism>
<dbReference type="InterPro" id="IPR034704">
    <property type="entry name" value="Ribosomal_bL28/bL31-like_sf"/>
</dbReference>
<dbReference type="PANTHER" id="PTHR13528:SF2">
    <property type="entry name" value="LARGE RIBOSOMAL SUBUNIT PROTEIN BL28M"/>
    <property type="match status" value="1"/>
</dbReference>
<comment type="caution">
    <text evidence="7">The sequence shown here is derived from an EMBL/GenBank/DDBJ whole genome shotgun (WGS) entry which is preliminary data.</text>
</comment>
<evidence type="ECO:0000256" key="5">
    <source>
        <dbReference type="ARBA" id="ARBA00037226"/>
    </source>
</evidence>
<dbReference type="EMBL" id="AWTV01000008">
    <property type="protein sequence ID" value="KIH90021.1"/>
    <property type="molecule type" value="Genomic_DNA"/>
</dbReference>
<evidence type="ECO:0000256" key="4">
    <source>
        <dbReference type="ARBA" id="ARBA00035269"/>
    </source>
</evidence>
<gene>
    <name evidence="7" type="ORF">SPBR_00948</name>
</gene>
<dbReference type="GO" id="GO:0005762">
    <property type="term" value="C:mitochondrial large ribosomal subunit"/>
    <property type="evidence" value="ECO:0007669"/>
    <property type="project" value="TreeGrafter"/>
</dbReference>
<accession>A0A0C2ILQ6</accession>
<keyword evidence="8" id="KW-1185">Reference proteome</keyword>
<reference evidence="7 8" key="1">
    <citation type="journal article" date="2014" name="BMC Genomics">
        <title>Comparative genomics of the major fungal agents of human and animal Sporotrichosis: Sporothrix schenckii and Sporothrix brasiliensis.</title>
        <authorList>
            <person name="Teixeira M.M."/>
            <person name="de Almeida L.G."/>
            <person name="Kubitschek-Barreira P."/>
            <person name="Alves F.L."/>
            <person name="Kioshima E.S."/>
            <person name="Abadio A.K."/>
            <person name="Fernandes L."/>
            <person name="Derengowski L.S."/>
            <person name="Ferreira K.S."/>
            <person name="Souza R.C."/>
            <person name="Ruiz J.C."/>
            <person name="de Andrade N.C."/>
            <person name="Paes H.C."/>
            <person name="Nicola A.M."/>
            <person name="Albuquerque P."/>
            <person name="Gerber A.L."/>
            <person name="Martins V.P."/>
            <person name="Peconick L.D."/>
            <person name="Neto A.V."/>
            <person name="Chaucanez C.B."/>
            <person name="Silva P.A."/>
            <person name="Cunha O.L."/>
            <person name="de Oliveira F.F."/>
            <person name="dos Santos T.C."/>
            <person name="Barros A.L."/>
            <person name="Soares M.A."/>
            <person name="de Oliveira L.M."/>
            <person name="Marini M.M."/>
            <person name="Villalobos-Duno H."/>
            <person name="Cunha M.M."/>
            <person name="de Hoog S."/>
            <person name="da Silveira J.F."/>
            <person name="Henrissat B."/>
            <person name="Nino-Vega G.A."/>
            <person name="Cisalpino P.S."/>
            <person name="Mora-Montes H.M."/>
            <person name="Almeida S.R."/>
            <person name="Stajich J.E."/>
            <person name="Lopes-Bezerra L.M."/>
            <person name="Vasconcelos A.T."/>
            <person name="Felipe M.S."/>
        </authorList>
    </citation>
    <scope>NUCLEOTIDE SEQUENCE [LARGE SCALE GENOMIC DNA]</scope>
    <source>
        <strain evidence="7 8">5110</strain>
    </source>
</reference>
<dbReference type="Gene3D" id="2.30.170.40">
    <property type="entry name" value="Ribosomal protein L28/L24"/>
    <property type="match status" value="1"/>
</dbReference>
<evidence type="ECO:0000256" key="6">
    <source>
        <dbReference type="SAM" id="MobiDB-lite"/>
    </source>
</evidence>
<keyword evidence="3" id="KW-0687">Ribonucleoprotein</keyword>
<dbReference type="HOGENOM" id="CLU_064548_0_0_1"/>
<protein>
    <recommendedName>
        <fullName evidence="4">Large ribosomal subunit protein bL28m</fullName>
    </recommendedName>
</protein>
<dbReference type="FunFam" id="2.30.170.40:FF:000003">
    <property type="entry name" value="54S ribosomal protein L24"/>
    <property type="match status" value="1"/>
</dbReference>
<dbReference type="AlphaFoldDB" id="A0A0C2ILQ6"/>